<dbReference type="GO" id="GO:0005007">
    <property type="term" value="F:fibroblast growth factor receptor activity"/>
    <property type="evidence" value="ECO:0007669"/>
    <property type="project" value="TreeGrafter"/>
</dbReference>
<dbReference type="GO" id="GO:0017134">
    <property type="term" value="F:fibroblast growth factor binding"/>
    <property type="evidence" value="ECO:0007669"/>
    <property type="project" value="TreeGrafter"/>
</dbReference>
<evidence type="ECO:0000256" key="1">
    <source>
        <dbReference type="ARBA" id="ARBA00004167"/>
    </source>
</evidence>
<comment type="caution">
    <text evidence="21">The sequence shown here is derived from an EMBL/GenBank/DDBJ whole genome shotgun (WGS) entry which is preliminary data.</text>
</comment>
<keyword evidence="11 19" id="KW-1133">Transmembrane helix</keyword>
<evidence type="ECO:0000256" key="2">
    <source>
        <dbReference type="ARBA" id="ARBA00011902"/>
    </source>
</evidence>
<keyword evidence="17" id="KW-0393">Immunoglobulin domain</keyword>
<feature type="transmembrane region" description="Helical" evidence="19">
    <location>
        <begin position="389"/>
        <end position="413"/>
    </location>
</feature>
<dbReference type="FunFam" id="2.60.40.10:FF:000020">
    <property type="entry name" value="Fibroblast growth factor receptor"/>
    <property type="match status" value="1"/>
</dbReference>
<keyword evidence="4" id="KW-0808">Transferase</keyword>
<sequence length="464" mass="52539">MGAKSNDDQLGRSAGFDYTEELKLICWFAFVPDDTYTVIGASTNERLRLVCGLMPRSQTPSVQWFKDGLALDGQSKRVAQQRQSLRIKGFRPKDADVDIDRPLPEILSQHQAVVALLENNTIDENDTAKRFPKNETDNKEEDPDDKYEKEHPIYGHVDNTKTKFSPKFKHPTKMFKMDMKPAGSSSRLRCAADGNPTPNITWYKNKSSPILRSYFQPSYGKWSMTLDELTKADNGNYTCVVCNELGCIEHTVVLLVQERLYAKPVLTKGAVNQTKLFGQTAEFSCEFLSDMHLAVYWMYFTRDEFVYNDTWVDENKESVVYFDSNKIMTSENVNDKPEQLTIYNVTKEDEGWYVCVALNTLGNTTAKGYLTVLESFPVSEALDHGRHSLLINILTAVLGAMFFVAAIIVVMVFKKLKREKIKKQLAIETARAVIVTHWTKKVVVEKPPMNGSPAITGEGLVSFV</sequence>
<evidence type="ECO:0000313" key="21">
    <source>
        <dbReference type="EMBL" id="KOB74358.1"/>
    </source>
</evidence>
<evidence type="ECO:0000256" key="11">
    <source>
        <dbReference type="ARBA" id="ARBA00022989"/>
    </source>
</evidence>
<feature type="compositionally biased region" description="Basic and acidic residues" evidence="18">
    <location>
        <begin position="126"/>
        <end position="137"/>
    </location>
</feature>
<keyword evidence="10" id="KW-0067">ATP-binding</keyword>
<dbReference type="InterPro" id="IPR013783">
    <property type="entry name" value="Ig-like_fold"/>
</dbReference>
<keyword evidence="13" id="KW-0829">Tyrosine-protein kinase</keyword>
<name>A0A0L7LFM2_OPEBR</name>
<dbReference type="Pfam" id="PF07679">
    <property type="entry name" value="I-set"/>
    <property type="match status" value="2"/>
</dbReference>
<evidence type="ECO:0000256" key="3">
    <source>
        <dbReference type="ARBA" id="ARBA00022553"/>
    </source>
</evidence>
<evidence type="ECO:0000256" key="13">
    <source>
        <dbReference type="ARBA" id="ARBA00023137"/>
    </source>
</evidence>
<dbReference type="InterPro" id="IPR036179">
    <property type="entry name" value="Ig-like_dom_sf"/>
</dbReference>
<evidence type="ECO:0000256" key="12">
    <source>
        <dbReference type="ARBA" id="ARBA00023136"/>
    </source>
</evidence>
<evidence type="ECO:0000256" key="19">
    <source>
        <dbReference type="SAM" id="Phobius"/>
    </source>
</evidence>
<keyword evidence="9" id="KW-0418">Kinase</keyword>
<evidence type="ECO:0000256" key="6">
    <source>
        <dbReference type="ARBA" id="ARBA00022729"/>
    </source>
</evidence>
<dbReference type="EC" id="2.7.10.1" evidence="2"/>
<dbReference type="InterPro" id="IPR052615">
    <property type="entry name" value="FGFRL"/>
</dbReference>
<protein>
    <recommendedName>
        <fullName evidence="2">receptor protein-tyrosine kinase</fullName>
        <ecNumber evidence="2">2.7.10.1</ecNumber>
    </recommendedName>
</protein>
<feature type="domain" description="Ig-like" evidence="20">
    <location>
        <begin position="264"/>
        <end position="371"/>
    </location>
</feature>
<dbReference type="STRING" id="104452.A0A0L7LFM2"/>
<feature type="domain" description="Ig-like" evidence="20">
    <location>
        <begin position="166"/>
        <end position="241"/>
    </location>
</feature>
<organism evidence="21 22">
    <name type="scientific">Operophtera brumata</name>
    <name type="common">Winter moth</name>
    <name type="synonym">Phalaena brumata</name>
    <dbReference type="NCBI Taxonomy" id="104452"/>
    <lineage>
        <taxon>Eukaryota</taxon>
        <taxon>Metazoa</taxon>
        <taxon>Ecdysozoa</taxon>
        <taxon>Arthropoda</taxon>
        <taxon>Hexapoda</taxon>
        <taxon>Insecta</taxon>
        <taxon>Pterygota</taxon>
        <taxon>Neoptera</taxon>
        <taxon>Endopterygota</taxon>
        <taxon>Lepidoptera</taxon>
        <taxon>Glossata</taxon>
        <taxon>Ditrysia</taxon>
        <taxon>Geometroidea</taxon>
        <taxon>Geometridae</taxon>
        <taxon>Larentiinae</taxon>
        <taxon>Operophtera</taxon>
    </lineage>
</organism>
<evidence type="ECO:0000256" key="10">
    <source>
        <dbReference type="ARBA" id="ARBA00022840"/>
    </source>
</evidence>
<accession>A0A0L7LFM2</accession>
<dbReference type="SMART" id="SM00409">
    <property type="entry name" value="IG"/>
    <property type="match status" value="2"/>
</dbReference>
<evidence type="ECO:0000256" key="9">
    <source>
        <dbReference type="ARBA" id="ARBA00022777"/>
    </source>
</evidence>
<keyword evidence="7" id="KW-0677">Repeat</keyword>
<evidence type="ECO:0000256" key="8">
    <source>
        <dbReference type="ARBA" id="ARBA00022741"/>
    </source>
</evidence>
<evidence type="ECO:0000256" key="17">
    <source>
        <dbReference type="ARBA" id="ARBA00023319"/>
    </source>
</evidence>
<dbReference type="PANTHER" id="PTHR19890">
    <property type="entry name" value="FIBROBLAST GROWTH FACTOR RECEPTOR"/>
    <property type="match status" value="1"/>
</dbReference>
<evidence type="ECO:0000313" key="22">
    <source>
        <dbReference type="Proteomes" id="UP000037510"/>
    </source>
</evidence>
<keyword evidence="16" id="KW-0325">Glycoprotein</keyword>
<evidence type="ECO:0000256" key="18">
    <source>
        <dbReference type="SAM" id="MobiDB-lite"/>
    </source>
</evidence>
<dbReference type="Gene3D" id="2.60.40.10">
    <property type="entry name" value="Immunoglobulins"/>
    <property type="match status" value="3"/>
</dbReference>
<evidence type="ECO:0000259" key="20">
    <source>
        <dbReference type="PROSITE" id="PS50835"/>
    </source>
</evidence>
<dbReference type="AlphaFoldDB" id="A0A0L7LFM2"/>
<dbReference type="EMBL" id="JTDY01001261">
    <property type="protein sequence ID" value="KOB74358.1"/>
    <property type="molecule type" value="Genomic_DNA"/>
</dbReference>
<feature type="region of interest" description="Disordered" evidence="18">
    <location>
        <begin position="125"/>
        <end position="151"/>
    </location>
</feature>
<dbReference type="PROSITE" id="PS50835">
    <property type="entry name" value="IG_LIKE"/>
    <property type="match status" value="2"/>
</dbReference>
<evidence type="ECO:0000256" key="15">
    <source>
        <dbReference type="ARBA" id="ARBA00023170"/>
    </source>
</evidence>
<keyword evidence="14" id="KW-1015">Disulfide bond</keyword>
<evidence type="ECO:0000256" key="7">
    <source>
        <dbReference type="ARBA" id="ARBA00022737"/>
    </source>
</evidence>
<comment type="subcellular location">
    <subcellularLocation>
        <location evidence="1">Membrane</location>
        <topology evidence="1">Single-pass membrane protein</topology>
    </subcellularLocation>
</comment>
<dbReference type="GO" id="GO:0005886">
    <property type="term" value="C:plasma membrane"/>
    <property type="evidence" value="ECO:0007669"/>
    <property type="project" value="TreeGrafter"/>
</dbReference>
<proteinExistence type="predicted"/>
<dbReference type="PANTHER" id="PTHR19890:SF10">
    <property type="entry name" value="FIBROBLAST GROWTH FACTOR RECEPTOR-LIKE 1"/>
    <property type="match status" value="1"/>
</dbReference>
<dbReference type="SMART" id="SM00408">
    <property type="entry name" value="IGc2"/>
    <property type="match status" value="2"/>
</dbReference>
<evidence type="ECO:0000256" key="16">
    <source>
        <dbReference type="ARBA" id="ARBA00023180"/>
    </source>
</evidence>
<evidence type="ECO:0000256" key="4">
    <source>
        <dbReference type="ARBA" id="ARBA00022679"/>
    </source>
</evidence>
<dbReference type="InterPro" id="IPR007110">
    <property type="entry name" value="Ig-like_dom"/>
</dbReference>
<keyword evidence="5 19" id="KW-0812">Transmembrane</keyword>
<gene>
    <name evidence="21" type="ORF">OBRU01_01885</name>
</gene>
<dbReference type="FunFam" id="2.60.40.10:FF:000016">
    <property type="entry name" value="Fibroblast growth factor receptor"/>
    <property type="match status" value="1"/>
</dbReference>
<evidence type="ECO:0000256" key="14">
    <source>
        <dbReference type="ARBA" id="ARBA00023157"/>
    </source>
</evidence>
<dbReference type="GO" id="GO:0005524">
    <property type="term" value="F:ATP binding"/>
    <property type="evidence" value="ECO:0007669"/>
    <property type="project" value="UniProtKB-KW"/>
</dbReference>
<dbReference type="SUPFAM" id="SSF48726">
    <property type="entry name" value="Immunoglobulin"/>
    <property type="match status" value="2"/>
</dbReference>
<keyword evidence="15 21" id="KW-0675">Receptor</keyword>
<keyword evidence="6" id="KW-0732">Signal</keyword>
<keyword evidence="8" id="KW-0547">Nucleotide-binding</keyword>
<evidence type="ECO:0000256" key="5">
    <source>
        <dbReference type="ARBA" id="ARBA00022692"/>
    </source>
</evidence>
<dbReference type="Proteomes" id="UP000037510">
    <property type="component" value="Unassembled WGS sequence"/>
</dbReference>
<dbReference type="InterPro" id="IPR013098">
    <property type="entry name" value="Ig_I-set"/>
</dbReference>
<dbReference type="InterPro" id="IPR003598">
    <property type="entry name" value="Ig_sub2"/>
</dbReference>
<keyword evidence="12 19" id="KW-0472">Membrane</keyword>
<keyword evidence="22" id="KW-1185">Reference proteome</keyword>
<dbReference type="InterPro" id="IPR003599">
    <property type="entry name" value="Ig_sub"/>
</dbReference>
<reference evidence="21 22" key="1">
    <citation type="journal article" date="2015" name="Genome Biol. Evol.">
        <title>The genome of winter moth (Operophtera brumata) provides a genomic perspective on sexual dimorphism and phenology.</title>
        <authorList>
            <person name="Derks M.F."/>
            <person name="Smit S."/>
            <person name="Salis L."/>
            <person name="Schijlen E."/>
            <person name="Bossers A."/>
            <person name="Mateman C."/>
            <person name="Pijl A.S."/>
            <person name="de Ridder D."/>
            <person name="Groenen M.A."/>
            <person name="Visser M.E."/>
            <person name="Megens H.J."/>
        </authorList>
    </citation>
    <scope>NUCLEOTIDE SEQUENCE [LARGE SCALE GENOMIC DNA]</scope>
    <source>
        <strain evidence="21">WM2013NL</strain>
        <tissue evidence="21">Head and thorax</tissue>
    </source>
</reference>
<keyword evidence="3" id="KW-0597">Phosphoprotein</keyword>